<sequence length="92" mass="10597">MKLGPVFLGPKTGLHGRRCIERRKWCGDISMEDIERVTEREVANVSCNEHLQASTLITGIKDKPRNRVDSGFMRTQWVKGDMKKRKKDTEVP</sequence>
<keyword evidence="3" id="KW-1185">Reference proteome</keyword>
<protein>
    <submittedName>
        <fullName evidence="1 2">Uncharacterized protein</fullName>
    </submittedName>
</protein>
<dbReference type="HOGENOM" id="CLU_2416596_0_0_1"/>
<dbReference type="Proteomes" id="UP000002051">
    <property type="component" value="Chromosome 3"/>
</dbReference>
<evidence type="ECO:0000313" key="1">
    <source>
        <dbReference type="EMBL" id="KEH34167.1"/>
    </source>
</evidence>
<reference evidence="1 3" key="2">
    <citation type="journal article" date="2014" name="BMC Genomics">
        <title>An improved genome release (version Mt4.0) for the model legume Medicago truncatula.</title>
        <authorList>
            <person name="Tang H."/>
            <person name="Krishnakumar V."/>
            <person name="Bidwell S."/>
            <person name="Rosen B."/>
            <person name="Chan A."/>
            <person name="Zhou S."/>
            <person name="Gentzbittel L."/>
            <person name="Childs K.L."/>
            <person name="Yandell M."/>
            <person name="Gundlach H."/>
            <person name="Mayer K.F."/>
            <person name="Schwartz D.C."/>
            <person name="Town C.D."/>
        </authorList>
    </citation>
    <scope>GENOME REANNOTATION</scope>
    <source>
        <strain evidence="1">A17</strain>
        <strain evidence="2 3">cv. Jemalong A17</strain>
    </source>
</reference>
<reference evidence="1 3" key="1">
    <citation type="journal article" date="2011" name="Nature">
        <title>The Medicago genome provides insight into the evolution of rhizobial symbioses.</title>
        <authorList>
            <person name="Young N.D."/>
            <person name="Debelle F."/>
            <person name="Oldroyd G.E."/>
            <person name="Geurts R."/>
            <person name="Cannon S.B."/>
            <person name="Udvardi M.K."/>
            <person name="Benedito V.A."/>
            <person name="Mayer K.F."/>
            <person name="Gouzy J."/>
            <person name="Schoof H."/>
            <person name="Van de Peer Y."/>
            <person name="Proost S."/>
            <person name="Cook D.R."/>
            <person name="Meyers B.C."/>
            <person name="Spannagl M."/>
            <person name="Cheung F."/>
            <person name="De Mita S."/>
            <person name="Krishnakumar V."/>
            <person name="Gundlach H."/>
            <person name="Zhou S."/>
            <person name="Mudge J."/>
            <person name="Bharti A.K."/>
            <person name="Murray J.D."/>
            <person name="Naoumkina M.A."/>
            <person name="Rosen B."/>
            <person name="Silverstein K.A."/>
            <person name="Tang H."/>
            <person name="Rombauts S."/>
            <person name="Zhao P.X."/>
            <person name="Zhou P."/>
            <person name="Barbe V."/>
            <person name="Bardou P."/>
            <person name="Bechner M."/>
            <person name="Bellec A."/>
            <person name="Berger A."/>
            <person name="Berges H."/>
            <person name="Bidwell S."/>
            <person name="Bisseling T."/>
            <person name="Choisne N."/>
            <person name="Couloux A."/>
            <person name="Denny R."/>
            <person name="Deshpande S."/>
            <person name="Dai X."/>
            <person name="Doyle J.J."/>
            <person name="Dudez A.M."/>
            <person name="Farmer A.D."/>
            <person name="Fouteau S."/>
            <person name="Franken C."/>
            <person name="Gibelin C."/>
            <person name="Gish J."/>
            <person name="Goldstein S."/>
            <person name="Gonzalez A.J."/>
            <person name="Green P.J."/>
            <person name="Hallab A."/>
            <person name="Hartog M."/>
            <person name="Hua A."/>
            <person name="Humphray S.J."/>
            <person name="Jeong D.H."/>
            <person name="Jing Y."/>
            <person name="Jocker A."/>
            <person name="Kenton S.M."/>
            <person name="Kim D.J."/>
            <person name="Klee K."/>
            <person name="Lai H."/>
            <person name="Lang C."/>
            <person name="Lin S."/>
            <person name="Macmil S.L."/>
            <person name="Magdelenat G."/>
            <person name="Matthews L."/>
            <person name="McCorrison J."/>
            <person name="Monaghan E.L."/>
            <person name="Mun J.H."/>
            <person name="Najar F.Z."/>
            <person name="Nicholson C."/>
            <person name="Noirot C."/>
            <person name="O'Bleness M."/>
            <person name="Paule C.R."/>
            <person name="Poulain J."/>
            <person name="Prion F."/>
            <person name="Qin B."/>
            <person name="Qu C."/>
            <person name="Retzel E.F."/>
            <person name="Riddle C."/>
            <person name="Sallet E."/>
            <person name="Samain S."/>
            <person name="Samson N."/>
            <person name="Sanders I."/>
            <person name="Saurat O."/>
            <person name="Scarpelli C."/>
            <person name="Schiex T."/>
            <person name="Segurens B."/>
            <person name="Severin A.J."/>
            <person name="Sherrier D.J."/>
            <person name="Shi R."/>
            <person name="Sims S."/>
            <person name="Singer S.R."/>
            <person name="Sinharoy S."/>
            <person name="Sterck L."/>
            <person name="Viollet A."/>
            <person name="Wang B.B."/>
            <person name="Wang K."/>
            <person name="Wang M."/>
            <person name="Wang X."/>
            <person name="Warfsmann J."/>
            <person name="Weissenbach J."/>
            <person name="White D.D."/>
            <person name="White J.D."/>
            <person name="Wiley G.B."/>
            <person name="Wincker P."/>
            <person name="Xing Y."/>
            <person name="Yang L."/>
            <person name="Yao Z."/>
            <person name="Ying F."/>
            <person name="Zhai J."/>
            <person name="Zhou L."/>
            <person name="Zuber A."/>
            <person name="Denarie J."/>
            <person name="Dixon R.A."/>
            <person name="May G.D."/>
            <person name="Schwartz D.C."/>
            <person name="Rogers J."/>
            <person name="Quetier F."/>
            <person name="Town C.D."/>
            <person name="Roe B.A."/>
        </authorList>
    </citation>
    <scope>NUCLEOTIDE SEQUENCE [LARGE SCALE GENOMIC DNA]</scope>
    <source>
        <strain evidence="1">A17</strain>
        <strain evidence="2 3">cv. Jemalong A17</strain>
    </source>
</reference>
<dbReference type="EnsemblPlants" id="KEH34167">
    <property type="protein sequence ID" value="KEH34167"/>
    <property type="gene ID" value="MTR_3g462550"/>
</dbReference>
<organism evidence="1 3">
    <name type="scientific">Medicago truncatula</name>
    <name type="common">Barrel medic</name>
    <name type="synonym">Medicago tribuloides</name>
    <dbReference type="NCBI Taxonomy" id="3880"/>
    <lineage>
        <taxon>Eukaryota</taxon>
        <taxon>Viridiplantae</taxon>
        <taxon>Streptophyta</taxon>
        <taxon>Embryophyta</taxon>
        <taxon>Tracheophyta</taxon>
        <taxon>Spermatophyta</taxon>
        <taxon>Magnoliopsida</taxon>
        <taxon>eudicotyledons</taxon>
        <taxon>Gunneridae</taxon>
        <taxon>Pentapetalae</taxon>
        <taxon>rosids</taxon>
        <taxon>fabids</taxon>
        <taxon>Fabales</taxon>
        <taxon>Fabaceae</taxon>
        <taxon>Papilionoideae</taxon>
        <taxon>50 kb inversion clade</taxon>
        <taxon>NPAAA clade</taxon>
        <taxon>Hologalegina</taxon>
        <taxon>IRL clade</taxon>
        <taxon>Trifolieae</taxon>
        <taxon>Medicago</taxon>
    </lineage>
</organism>
<reference evidence="2" key="3">
    <citation type="submission" date="2015-04" db="UniProtKB">
        <authorList>
            <consortium name="EnsemblPlants"/>
        </authorList>
    </citation>
    <scope>IDENTIFICATION</scope>
    <source>
        <strain evidence="2">cv. Jemalong A17</strain>
    </source>
</reference>
<evidence type="ECO:0000313" key="3">
    <source>
        <dbReference type="Proteomes" id="UP000002051"/>
    </source>
</evidence>
<dbReference type="EMBL" id="CM001219">
    <property type="protein sequence ID" value="KEH34167.1"/>
    <property type="molecule type" value="Genomic_DNA"/>
</dbReference>
<dbReference type="AlphaFoldDB" id="A0A072UX39"/>
<evidence type="ECO:0000313" key="2">
    <source>
        <dbReference type="EnsemblPlants" id="KEH34167"/>
    </source>
</evidence>
<accession>A0A072UX39</accession>
<gene>
    <name evidence="1" type="ordered locus">MTR_3g462550</name>
</gene>
<proteinExistence type="predicted"/>
<name>A0A072UX39_MEDTR</name>